<dbReference type="InterPro" id="IPR000904">
    <property type="entry name" value="Sec7_dom"/>
</dbReference>
<evidence type="ECO:0000313" key="4">
    <source>
        <dbReference type="Proteomes" id="UP001209540"/>
    </source>
</evidence>
<dbReference type="AlphaFoldDB" id="A0AAD5KHB7"/>
<dbReference type="PROSITE" id="PS50190">
    <property type="entry name" value="SEC7"/>
    <property type="match status" value="1"/>
</dbReference>
<comment type="caution">
    <text evidence="3">The sequence shown here is derived from an EMBL/GenBank/DDBJ whole genome shotgun (WGS) entry which is preliminary data.</text>
</comment>
<dbReference type="Gene3D" id="1.10.1000.11">
    <property type="entry name" value="Arf Nucleotide-binding Site Opener,domain 2"/>
    <property type="match status" value="1"/>
</dbReference>
<feature type="compositionally biased region" description="Low complexity" evidence="1">
    <location>
        <begin position="107"/>
        <end position="117"/>
    </location>
</feature>
<dbReference type="EMBL" id="JAIXMP010000007">
    <property type="protein sequence ID" value="KAI9270666.1"/>
    <property type="molecule type" value="Genomic_DNA"/>
</dbReference>
<dbReference type="Gene3D" id="2.30.29.30">
    <property type="entry name" value="Pleckstrin-homology domain (PH domain)/Phosphotyrosine-binding domain (PTB)"/>
    <property type="match status" value="1"/>
</dbReference>
<keyword evidence="4" id="KW-1185">Reference proteome</keyword>
<accession>A0AAD5KHB7</accession>
<proteinExistence type="predicted"/>
<feature type="compositionally biased region" description="Polar residues" evidence="1">
    <location>
        <begin position="265"/>
        <end position="276"/>
    </location>
</feature>
<feature type="compositionally biased region" description="Basic and acidic residues" evidence="1">
    <location>
        <begin position="206"/>
        <end position="218"/>
    </location>
</feature>
<gene>
    <name evidence="3" type="ORF">BDA99DRAFT_434384</name>
</gene>
<dbReference type="Gene3D" id="1.10.220.20">
    <property type="match status" value="1"/>
</dbReference>
<dbReference type="Proteomes" id="UP001209540">
    <property type="component" value="Unassembled WGS sequence"/>
</dbReference>
<dbReference type="InterPro" id="IPR035999">
    <property type="entry name" value="Sec7_dom_sf"/>
</dbReference>
<dbReference type="InterPro" id="IPR023394">
    <property type="entry name" value="Sec7_C_sf"/>
</dbReference>
<feature type="region of interest" description="Disordered" evidence="1">
    <location>
        <begin position="798"/>
        <end position="845"/>
    </location>
</feature>
<feature type="compositionally biased region" description="Polar residues" evidence="1">
    <location>
        <begin position="67"/>
        <end position="84"/>
    </location>
</feature>
<evidence type="ECO:0000313" key="3">
    <source>
        <dbReference type="EMBL" id="KAI9270666.1"/>
    </source>
</evidence>
<dbReference type="GO" id="GO:0005085">
    <property type="term" value="F:guanyl-nucleotide exchange factor activity"/>
    <property type="evidence" value="ECO:0007669"/>
    <property type="project" value="InterPro"/>
</dbReference>
<feature type="compositionally biased region" description="Low complexity" evidence="1">
    <location>
        <begin position="827"/>
        <end position="836"/>
    </location>
</feature>
<dbReference type="Pfam" id="PF01369">
    <property type="entry name" value="Sec7"/>
    <property type="match status" value="1"/>
</dbReference>
<dbReference type="PANTHER" id="PTHR10663">
    <property type="entry name" value="GUANYL-NUCLEOTIDE EXCHANGE FACTOR"/>
    <property type="match status" value="1"/>
</dbReference>
<dbReference type="SUPFAM" id="SSF50729">
    <property type="entry name" value="PH domain-like"/>
    <property type="match status" value="1"/>
</dbReference>
<dbReference type="InterPro" id="IPR011993">
    <property type="entry name" value="PH-like_dom_sf"/>
</dbReference>
<evidence type="ECO:0000256" key="1">
    <source>
        <dbReference type="SAM" id="MobiDB-lite"/>
    </source>
</evidence>
<feature type="compositionally biased region" description="Basic and acidic residues" evidence="1">
    <location>
        <begin position="227"/>
        <end position="243"/>
    </location>
</feature>
<feature type="compositionally biased region" description="Basic and acidic residues" evidence="1">
    <location>
        <begin position="162"/>
        <end position="171"/>
    </location>
</feature>
<feature type="region of interest" description="Disordered" evidence="1">
    <location>
        <begin position="162"/>
        <end position="288"/>
    </location>
</feature>
<evidence type="ECO:0000259" key="2">
    <source>
        <dbReference type="PROSITE" id="PS50190"/>
    </source>
</evidence>
<feature type="compositionally biased region" description="Low complexity" evidence="1">
    <location>
        <begin position="798"/>
        <end position="811"/>
    </location>
</feature>
<name>A0AAD5KHB7_9FUNG</name>
<dbReference type="SUPFAM" id="SSF48425">
    <property type="entry name" value="Sec7 domain"/>
    <property type="match status" value="1"/>
</dbReference>
<feature type="domain" description="SEC7" evidence="2">
    <location>
        <begin position="418"/>
        <end position="657"/>
    </location>
</feature>
<feature type="region of interest" description="Disordered" evidence="1">
    <location>
        <begin position="60"/>
        <end position="117"/>
    </location>
</feature>
<reference evidence="3" key="2">
    <citation type="submission" date="2023-02" db="EMBL/GenBank/DDBJ databases">
        <authorList>
            <consortium name="DOE Joint Genome Institute"/>
            <person name="Mondo S.J."/>
            <person name="Chang Y."/>
            <person name="Wang Y."/>
            <person name="Ahrendt S."/>
            <person name="Andreopoulos W."/>
            <person name="Barry K."/>
            <person name="Beard J."/>
            <person name="Benny G.L."/>
            <person name="Blankenship S."/>
            <person name="Bonito G."/>
            <person name="Cuomo C."/>
            <person name="Desiro A."/>
            <person name="Gervers K.A."/>
            <person name="Hundley H."/>
            <person name="Kuo A."/>
            <person name="LaButti K."/>
            <person name="Lang B.F."/>
            <person name="Lipzen A."/>
            <person name="O'Donnell K."/>
            <person name="Pangilinan J."/>
            <person name="Reynolds N."/>
            <person name="Sandor L."/>
            <person name="Smith M.W."/>
            <person name="Tsang A."/>
            <person name="Grigoriev I.V."/>
            <person name="Stajich J.E."/>
            <person name="Spatafora J.W."/>
        </authorList>
    </citation>
    <scope>NUCLEOTIDE SEQUENCE</scope>
    <source>
        <strain evidence="3">RSA 2281</strain>
    </source>
</reference>
<dbReference type="SMART" id="SM00222">
    <property type="entry name" value="Sec7"/>
    <property type="match status" value="1"/>
</dbReference>
<sequence>MDSSSNSPLNRPHPLAHLRNNNNNNNNGRKDSIVSENKNVQAAFDQLTKRQTLLDTPITSEEHEEFNNSQSSTGGASNTSSFTQRRLERGGAVPSSFTSFDWESRPHSSSVSSSEFDSSAYYGLSPFVTSSFMDTTTPILERGSSIGNNTMRYRSLWQRYERERRDNKTRDQSSSPEEMVMKMSPHQVPEASSPKLLQQQQQQQQQRKEQQRRQRGDDNSDIELSDEEQKKHDEHVFDVHDPASYDDMENEPPPLRPSFDKLKNMLTSYVPSSPTSEENEDLEQQVEKKNRASLHQHFHKLNQQHQTKPRLEQPPPRRHVLQTPVFQVVNANTVKGRYLFLFNDLLIICKPIMDENIIVGDQHNSGGKEARYRFRPNENSLFQVKNIVELSKLTLYLSRDDQQKPITASSGNGIVGAGTAAPRKMHPLLASALRKFETNPDASIAYLVEKQVLANEPLSIANFLFKTPDLCRRQLGYFLADPKNSDIYDAFLDCFRMVALRLDEALRILLMTLRLPSNWESLEYIIERFSKKWHDANQNVVKFHEDMVVKVVVAMLFLNAEWWYDASSEQDVFWSAREHKERRDRQRLTRRASMVDRKDERGSVAIEPLHYISALRAQKGNERPTFDEFLQRWRYYDQYILVAVEFLRDMYNSIANERLETGWDNDGEKITDAPEQDTIITVTPYRFPTRLTKSVPSAPISISIAAPDRGLQIKLRGQDLECHPNVLDFSESCVQTFTITGHTLGRTSLMFIKSGPHASRYVSPTLPRTKSIVVERPFMRYTFQIAFSHVDMRMSTAATGTNGGDTTTPTTVKDDDKSTATVLPISTTPTTAKSTTGADDQEPESPVMVRRKYIFSVETEQERTEWINWLKILSGHVHFNGMPSLVTNKNQEDDSLMTTSEGRVGLQVLKEILLADEYKKGTANITALHHPYHHLHHHQPSAGRHSLIDVASTTGSIGPASTGSPVKDVKDGDHLWVQSPGNDKDDMVVFGVTEEEHQEKKANRASSVVSKKKPNVVTKRGHEIIKLVVQNSLVPLMLGFLRKQIPSSQ</sequence>
<protein>
    <recommendedName>
        <fullName evidence="2">SEC7 domain-containing protein</fullName>
    </recommendedName>
</protein>
<dbReference type="PANTHER" id="PTHR10663:SF402">
    <property type="entry name" value="MIP16918P"/>
    <property type="match status" value="1"/>
</dbReference>
<feature type="region of interest" description="Disordered" evidence="1">
    <location>
        <begin position="1"/>
        <end position="32"/>
    </location>
</feature>
<dbReference type="GO" id="GO:0032012">
    <property type="term" value="P:regulation of ARF protein signal transduction"/>
    <property type="evidence" value="ECO:0007669"/>
    <property type="project" value="InterPro"/>
</dbReference>
<reference evidence="3" key="1">
    <citation type="journal article" date="2022" name="IScience">
        <title>Evolution of zygomycete secretomes and the origins of terrestrial fungal ecologies.</title>
        <authorList>
            <person name="Chang Y."/>
            <person name="Wang Y."/>
            <person name="Mondo S."/>
            <person name="Ahrendt S."/>
            <person name="Andreopoulos W."/>
            <person name="Barry K."/>
            <person name="Beard J."/>
            <person name="Benny G.L."/>
            <person name="Blankenship S."/>
            <person name="Bonito G."/>
            <person name="Cuomo C."/>
            <person name="Desiro A."/>
            <person name="Gervers K.A."/>
            <person name="Hundley H."/>
            <person name="Kuo A."/>
            <person name="LaButti K."/>
            <person name="Lang B.F."/>
            <person name="Lipzen A."/>
            <person name="O'Donnell K."/>
            <person name="Pangilinan J."/>
            <person name="Reynolds N."/>
            <person name="Sandor L."/>
            <person name="Smith M.E."/>
            <person name="Tsang A."/>
            <person name="Grigoriev I.V."/>
            <person name="Stajich J.E."/>
            <person name="Spatafora J.W."/>
        </authorList>
    </citation>
    <scope>NUCLEOTIDE SEQUENCE</scope>
    <source>
        <strain evidence="3">RSA 2281</strain>
    </source>
</reference>
<organism evidence="3 4">
    <name type="scientific">Phascolomyces articulosus</name>
    <dbReference type="NCBI Taxonomy" id="60185"/>
    <lineage>
        <taxon>Eukaryota</taxon>
        <taxon>Fungi</taxon>
        <taxon>Fungi incertae sedis</taxon>
        <taxon>Mucoromycota</taxon>
        <taxon>Mucoromycotina</taxon>
        <taxon>Mucoromycetes</taxon>
        <taxon>Mucorales</taxon>
        <taxon>Lichtheimiaceae</taxon>
        <taxon>Phascolomyces</taxon>
    </lineage>
</organism>